<dbReference type="InterPro" id="IPR000594">
    <property type="entry name" value="ThiF_NAD_FAD-bd"/>
</dbReference>
<dbReference type="Pfam" id="PF00899">
    <property type="entry name" value="ThiF"/>
    <property type="match status" value="1"/>
</dbReference>
<feature type="transmembrane region" description="Helical" evidence="2">
    <location>
        <begin position="15"/>
        <end position="34"/>
    </location>
</feature>
<evidence type="ECO:0000313" key="4">
    <source>
        <dbReference type="EMBL" id="GGR13477.1"/>
    </source>
</evidence>
<evidence type="ECO:0000256" key="2">
    <source>
        <dbReference type="SAM" id="Phobius"/>
    </source>
</evidence>
<keyword evidence="5" id="KW-1185">Reference proteome</keyword>
<dbReference type="InterPro" id="IPR035985">
    <property type="entry name" value="Ubiquitin-activating_enz"/>
</dbReference>
<dbReference type="EMBL" id="BMQL01000015">
    <property type="protein sequence ID" value="GGR13477.1"/>
    <property type="molecule type" value="Genomic_DNA"/>
</dbReference>
<dbReference type="AlphaFoldDB" id="A0A918CAP5"/>
<feature type="domain" description="THIF-type NAD/FAD binding fold" evidence="3">
    <location>
        <begin position="17"/>
        <end position="128"/>
    </location>
</feature>
<proteinExistence type="predicted"/>
<evidence type="ECO:0000256" key="1">
    <source>
        <dbReference type="SAM" id="MobiDB-lite"/>
    </source>
</evidence>
<dbReference type="GO" id="GO:0008641">
    <property type="term" value="F:ubiquitin-like modifier activating enzyme activity"/>
    <property type="evidence" value="ECO:0007669"/>
    <property type="project" value="InterPro"/>
</dbReference>
<dbReference type="Gene3D" id="3.40.50.720">
    <property type="entry name" value="NAD(P)-binding Rossmann-like Domain"/>
    <property type="match status" value="1"/>
</dbReference>
<evidence type="ECO:0000313" key="5">
    <source>
        <dbReference type="Proteomes" id="UP000603865"/>
    </source>
</evidence>
<dbReference type="InterPro" id="IPR022500">
    <property type="entry name" value="PRTRC_ThiF"/>
</dbReference>
<protein>
    <recommendedName>
        <fullName evidence="3">THIF-type NAD/FAD binding fold domain-containing protein</fullName>
    </recommendedName>
</protein>
<keyword evidence="2" id="KW-1133">Transmembrane helix</keyword>
<feature type="compositionally biased region" description="Basic residues" evidence="1">
    <location>
        <begin position="260"/>
        <end position="271"/>
    </location>
</feature>
<reference evidence="4" key="2">
    <citation type="submission" date="2020-09" db="EMBL/GenBank/DDBJ databases">
        <authorList>
            <person name="Sun Q."/>
            <person name="Ohkuma M."/>
        </authorList>
    </citation>
    <scope>NUCLEOTIDE SEQUENCE</scope>
    <source>
        <strain evidence="4">JCM 31311</strain>
    </source>
</reference>
<reference evidence="4" key="1">
    <citation type="journal article" date="2014" name="Int. J. Syst. Evol. Microbiol.">
        <title>Complete genome sequence of Corynebacterium casei LMG S-19264T (=DSM 44701T), isolated from a smear-ripened cheese.</title>
        <authorList>
            <consortium name="US DOE Joint Genome Institute (JGI-PGF)"/>
            <person name="Walter F."/>
            <person name="Albersmeier A."/>
            <person name="Kalinowski J."/>
            <person name="Ruckert C."/>
        </authorList>
    </citation>
    <scope>NUCLEOTIDE SEQUENCE</scope>
    <source>
        <strain evidence="4">JCM 31311</strain>
    </source>
</reference>
<keyword evidence="2" id="KW-0472">Membrane</keyword>
<gene>
    <name evidence="4" type="ORF">GCM10008957_28040</name>
</gene>
<evidence type="ECO:0000259" key="3">
    <source>
        <dbReference type="Pfam" id="PF00899"/>
    </source>
</evidence>
<dbReference type="NCBIfam" id="TIGR03736">
    <property type="entry name" value="PRTRC_ThiF"/>
    <property type="match status" value="1"/>
</dbReference>
<dbReference type="Proteomes" id="UP000603865">
    <property type="component" value="Unassembled WGS sequence"/>
</dbReference>
<dbReference type="SUPFAM" id="SSF69572">
    <property type="entry name" value="Activating enzymes of the ubiquitin-like proteins"/>
    <property type="match status" value="1"/>
</dbReference>
<keyword evidence="2" id="KW-0812">Transmembrane</keyword>
<organism evidence="4 5">
    <name type="scientific">Deinococcus ruber</name>
    <dbReference type="NCBI Taxonomy" id="1848197"/>
    <lineage>
        <taxon>Bacteria</taxon>
        <taxon>Thermotogati</taxon>
        <taxon>Deinococcota</taxon>
        <taxon>Deinococci</taxon>
        <taxon>Deinococcales</taxon>
        <taxon>Deinococcaceae</taxon>
        <taxon>Deinococcus</taxon>
    </lineage>
</organism>
<accession>A0A918CAP5</accession>
<comment type="caution">
    <text evidence="4">The sequence shown here is derived from an EMBL/GenBank/DDBJ whole genome shotgun (WGS) entry which is preliminary data.</text>
</comment>
<name>A0A918CAP5_9DEIO</name>
<feature type="region of interest" description="Disordered" evidence="1">
    <location>
        <begin position="238"/>
        <end position="271"/>
    </location>
</feature>
<dbReference type="CDD" id="cd01483">
    <property type="entry name" value="E1_enzyme_family"/>
    <property type="match status" value="1"/>
</dbReference>
<sequence length="271" mass="29373">MLCMHLLTFNPRERLLITLIGVGGTGSLILTHLVRLDQAIRALGGQGLQVRAFDPDAVSETNLTRQNFAPADVGRNKAVVLVERCNLFAGLTWQAFPRCATSTDFQRSQHVVISCVDTGQARREIGAALGTRGAHYWLDCGNDAAQGQVVLGQLQGAVRLPHILEVDPSGMQGVDDDRPSCSALEALTRQHLFINPAIALQAAQLLGELLLHAGTEVQAVYVNLRGVTRVMAKAVGEQPRLPQKAKRAVPLLPTVQQRAPRPRRSRKQPAA</sequence>